<keyword evidence="6" id="KW-0520">NAD</keyword>
<dbReference type="GO" id="GO:0016787">
    <property type="term" value="F:hydrolase activity"/>
    <property type="evidence" value="ECO:0007669"/>
    <property type="project" value="UniProtKB-KW"/>
</dbReference>
<keyword evidence="15" id="KW-1133">Transmembrane helix</keyword>
<evidence type="ECO:0000256" key="16">
    <source>
        <dbReference type="SAM" id="SignalP"/>
    </source>
</evidence>
<keyword evidence="10" id="KW-0393">Immunoglobulin domain</keyword>
<dbReference type="Pfam" id="PF01582">
    <property type="entry name" value="TIR"/>
    <property type="match status" value="1"/>
</dbReference>
<keyword evidence="3" id="KW-1090">Inhibition of host innate immune response by virus</keyword>
<dbReference type="InterPro" id="IPR013783">
    <property type="entry name" value="Ig-like_fold"/>
</dbReference>
<name>A0A9E8S3N6_PENVA</name>
<evidence type="ECO:0000259" key="17">
    <source>
        <dbReference type="PROSITE" id="PS50104"/>
    </source>
</evidence>
<keyword evidence="2" id="KW-0244">Early protein</keyword>
<keyword evidence="7" id="KW-1015">Disulfide bond</keyword>
<evidence type="ECO:0000256" key="15">
    <source>
        <dbReference type="SAM" id="Phobius"/>
    </source>
</evidence>
<keyword evidence="15" id="KW-0812">Transmembrane</keyword>
<keyword evidence="16" id="KW-0732">Signal</keyword>
<dbReference type="InterPro" id="IPR036179">
    <property type="entry name" value="Ig-like_dom_sf"/>
</dbReference>
<dbReference type="InterPro" id="IPR000157">
    <property type="entry name" value="TIR_dom"/>
</dbReference>
<dbReference type="Gene3D" id="2.60.40.10">
    <property type="entry name" value="Immunoglobulins"/>
    <property type="match status" value="2"/>
</dbReference>
<protein>
    <recommendedName>
        <fullName evidence="12">Soluble interferon alpha/beta receptor OPG204</fullName>
    </recommendedName>
</protein>
<keyword evidence="19" id="KW-0675">Receptor</keyword>
<dbReference type="AlphaFoldDB" id="A0A9E8S3N6"/>
<evidence type="ECO:0000256" key="10">
    <source>
        <dbReference type="ARBA" id="ARBA00023319"/>
    </source>
</evidence>
<reference evidence="19" key="1">
    <citation type="journal article" date="2022" name="Aquaculture">
        <title>Ammonia nitrogen stress increases susceptibility to bacterial infection via blocking IL-1R Relish axis mediated antimicrobial peptides expression in shrimp.</title>
        <authorList>
            <person name="Li H."/>
            <person name="Li Q."/>
            <person name="Wang S."/>
            <person name="He J."/>
            <person name="Li C."/>
        </authorList>
    </citation>
    <scope>NUCLEOTIDE SEQUENCE</scope>
</reference>
<evidence type="ECO:0000256" key="9">
    <source>
        <dbReference type="ARBA" id="ARBA00023258"/>
    </source>
</evidence>
<evidence type="ECO:0000313" key="19">
    <source>
        <dbReference type="EMBL" id="WAB07480.1"/>
    </source>
</evidence>
<feature type="domain" description="TIR" evidence="17">
    <location>
        <begin position="305"/>
        <end position="428"/>
    </location>
</feature>
<dbReference type="Gene3D" id="3.40.50.10140">
    <property type="entry name" value="Toll/interleukin-1 receptor homology (TIR) domain"/>
    <property type="match status" value="1"/>
</dbReference>
<evidence type="ECO:0000256" key="2">
    <source>
        <dbReference type="ARBA" id="ARBA00022518"/>
    </source>
</evidence>
<feature type="domain" description="Ig-like" evidence="18">
    <location>
        <begin position="146"/>
        <end position="245"/>
    </location>
</feature>
<reference evidence="19" key="2">
    <citation type="submission" date="2022-03" db="EMBL/GenBank/DDBJ databases">
        <authorList>
            <person name="Li H."/>
        </authorList>
    </citation>
    <scope>NUCLEOTIDE SEQUENCE</scope>
</reference>
<dbReference type="GO" id="GO:0007165">
    <property type="term" value="P:signal transduction"/>
    <property type="evidence" value="ECO:0007669"/>
    <property type="project" value="InterPro"/>
</dbReference>
<feature type="compositionally biased region" description="Basic and acidic residues" evidence="14">
    <location>
        <begin position="494"/>
        <end position="503"/>
    </location>
</feature>
<evidence type="ECO:0000256" key="14">
    <source>
        <dbReference type="SAM" id="MobiDB-lite"/>
    </source>
</evidence>
<keyword evidence="9" id="KW-0899">Viral immunoevasion</keyword>
<sequence>MATKRNLYICVMATLLFMSTWQLCECSACRCSNRQVEFQKEYQDFKVDDVFAFMRSQLHCCSFALLGYEDGNATIEWEFNGEPSPWPKSVSTFERQFCGHETIQTREVALTDAGNYTCTVTSSNGTVVKSTIRLNVFPITEFRDLPKPLVSPEDSFATAGMAANFSCRAYVGEPIIPPTGTFRRIYDNNTEIMATDLPNVTVTLTRPNRGIMEVEMVIHEVRQEHFGRYSCDVGNVYGLLRKNVSLIDGVSEPKRMMLMYQTIFIVVSVVVVTSMLSSWLAWRLRIVLAVWWQKKTVATAAQDKYTYDVFVIHGETASSWVWGVLVPVLETTHGYACFLPDRDLHGGEMVADTISAVMATCRRVLVVTTPCLPESRWGTWSLHSGIHSTLTSPTRILALKLQDMKFESTNAKDILRILRVVKTLAVPSSCGLHEDAEVAAEVPSVKPQDENKNDPPAPLQLTIPEVRVEGDWSGSPKRQRLSNMILGSNNSSRENLDEEKGDKQVGNGGPVIYDQDDGLENPGSPCSITPFILPSCNRQQTSKGCASLTWYMRVAFVKDSEEQFWLRLRYYLTPPRRPSPCTATYRA</sequence>
<keyword evidence="9" id="KW-0945">Host-virus interaction</keyword>
<feature type="compositionally biased region" description="Polar residues" evidence="14">
    <location>
        <begin position="481"/>
        <end position="493"/>
    </location>
</feature>
<dbReference type="EMBL" id="OM909017">
    <property type="protein sequence ID" value="WAB07480.1"/>
    <property type="molecule type" value="mRNA"/>
</dbReference>
<feature type="chain" id="PRO_5038804760" description="Soluble interferon alpha/beta receptor OPG204" evidence="16">
    <location>
        <begin position="27"/>
        <end position="587"/>
    </location>
</feature>
<accession>A0A9E8S3N6</accession>
<keyword evidence="8" id="KW-0325">Glycoprotein</keyword>
<comment type="function">
    <text evidence="13">Counteracts the antiviral effects of host IFN-alpha/beta and key IFN-inducible proteins involved in viral RNA degradation suxh as host OAS1. Acts as a soluble IFN-alpha receptor and thus inhibits the interaction between host IFN-alpha and its receptor.</text>
</comment>
<proteinExistence type="evidence at transcript level"/>
<comment type="subunit">
    <text evidence="11">Interacts with host IFNA1.</text>
</comment>
<evidence type="ECO:0000256" key="1">
    <source>
        <dbReference type="ARBA" id="ARBA00009752"/>
    </source>
</evidence>
<dbReference type="InterPro" id="IPR003599">
    <property type="entry name" value="Ig_sub"/>
</dbReference>
<evidence type="ECO:0000256" key="6">
    <source>
        <dbReference type="ARBA" id="ARBA00023027"/>
    </source>
</evidence>
<evidence type="ECO:0000256" key="5">
    <source>
        <dbReference type="ARBA" id="ARBA00022830"/>
    </source>
</evidence>
<evidence type="ECO:0000256" key="8">
    <source>
        <dbReference type="ARBA" id="ARBA00023180"/>
    </source>
</evidence>
<dbReference type="InterPro" id="IPR015621">
    <property type="entry name" value="IL-1_rcpt_fam"/>
</dbReference>
<evidence type="ECO:0000256" key="13">
    <source>
        <dbReference type="ARBA" id="ARBA00045444"/>
    </source>
</evidence>
<feature type="region of interest" description="Disordered" evidence="14">
    <location>
        <begin position="441"/>
        <end position="519"/>
    </location>
</feature>
<dbReference type="PROSITE" id="PS50835">
    <property type="entry name" value="IG_LIKE"/>
    <property type="match status" value="2"/>
</dbReference>
<evidence type="ECO:0000259" key="18">
    <source>
        <dbReference type="PROSITE" id="PS50835"/>
    </source>
</evidence>
<keyword evidence="9" id="KW-0922">Interferon antiviral system evasion</keyword>
<dbReference type="SUPFAM" id="SSF52200">
    <property type="entry name" value="Toll/Interleukin receptor TIR domain"/>
    <property type="match status" value="1"/>
</dbReference>
<feature type="signal peptide" evidence="16">
    <location>
        <begin position="1"/>
        <end position="26"/>
    </location>
</feature>
<evidence type="ECO:0000256" key="11">
    <source>
        <dbReference type="ARBA" id="ARBA00038761"/>
    </source>
</evidence>
<keyword evidence="5" id="KW-1114">Inhibition of host interferon signaling pathway by virus</keyword>
<dbReference type="SMART" id="SM00409">
    <property type="entry name" value="IG"/>
    <property type="match status" value="2"/>
</dbReference>
<evidence type="ECO:0000256" key="3">
    <source>
        <dbReference type="ARBA" id="ARBA00022632"/>
    </source>
</evidence>
<dbReference type="PANTHER" id="PTHR11890:SF44">
    <property type="entry name" value="X-LINKED INTERLEUKIN-1 RECEPTOR ACCESSORY PROTEIN-LIKE 2"/>
    <property type="match status" value="1"/>
</dbReference>
<feature type="transmembrane region" description="Helical" evidence="15">
    <location>
        <begin position="258"/>
        <end position="282"/>
    </location>
</feature>
<evidence type="ECO:0000256" key="4">
    <source>
        <dbReference type="ARBA" id="ARBA00022801"/>
    </source>
</evidence>
<dbReference type="SUPFAM" id="SSF48726">
    <property type="entry name" value="Immunoglobulin"/>
    <property type="match status" value="2"/>
</dbReference>
<evidence type="ECO:0000256" key="12">
    <source>
        <dbReference type="ARBA" id="ARBA00041012"/>
    </source>
</evidence>
<evidence type="ECO:0000256" key="7">
    <source>
        <dbReference type="ARBA" id="ARBA00023157"/>
    </source>
</evidence>
<feature type="domain" description="Ig-like" evidence="18">
    <location>
        <begin position="58"/>
        <end position="135"/>
    </location>
</feature>
<dbReference type="PANTHER" id="PTHR11890">
    <property type="entry name" value="INTERLEUKIN-1 RECEPTOR FAMILY MEMBER"/>
    <property type="match status" value="1"/>
</dbReference>
<dbReference type="PROSITE" id="PS50104">
    <property type="entry name" value="TIR"/>
    <property type="match status" value="1"/>
</dbReference>
<dbReference type="GO" id="GO:0039502">
    <property type="term" value="P:symbiont-mediated suppression of host type I interferon-mediated signaling pathway"/>
    <property type="evidence" value="ECO:0007669"/>
    <property type="project" value="UniProtKB-KW"/>
</dbReference>
<keyword evidence="15" id="KW-0472">Membrane</keyword>
<comment type="similarity">
    <text evidence="1">Belongs to the interleukin-1 receptor family.</text>
</comment>
<dbReference type="InterPro" id="IPR007110">
    <property type="entry name" value="Ig-like_dom"/>
</dbReference>
<dbReference type="InterPro" id="IPR035897">
    <property type="entry name" value="Toll_tir_struct_dom_sf"/>
</dbReference>
<dbReference type="CDD" id="cd00096">
    <property type="entry name" value="Ig"/>
    <property type="match status" value="1"/>
</dbReference>
<keyword evidence="4" id="KW-0378">Hydrolase</keyword>
<organism evidence="19">
    <name type="scientific">Penaeus vannamei</name>
    <name type="common">Whiteleg shrimp</name>
    <name type="synonym">Litopenaeus vannamei</name>
    <dbReference type="NCBI Taxonomy" id="6689"/>
    <lineage>
        <taxon>Eukaryota</taxon>
        <taxon>Metazoa</taxon>
        <taxon>Ecdysozoa</taxon>
        <taxon>Arthropoda</taxon>
        <taxon>Crustacea</taxon>
        <taxon>Multicrustacea</taxon>
        <taxon>Malacostraca</taxon>
        <taxon>Eumalacostraca</taxon>
        <taxon>Eucarida</taxon>
        <taxon>Decapoda</taxon>
        <taxon>Dendrobranchiata</taxon>
        <taxon>Penaeoidea</taxon>
        <taxon>Penaeidae</taxon>
        <taxon>Penaeus</taxon>
    </lineage>
</organism>